<dbReference type="EMBL" id="BMGI01000001">
    <property type="protein sequence ID" value="GGD20059.1"/>
    <property type="molecule type" value="Genomic_DNA"/>
</dbReference>
<dbReference type="RefSeq" id="WP_188525636.1">
    <property type="nucleotide sequence ID" value="NZ_BMGI01000001.1"/>
</dbReference>
<evidence type="ECO:0000256" key="1">
    <source>
        <dbReference type="SAM" id="Phobius"/>
    </source>
</evidence>
<organism evidence="2 3">
    <name type="scientific">Sinisalibacter lacisalsi</name>
    <dbReference type="NCBI Taxonomy" id="1526570"/>
    <lineage>
        <taxon>Bacteria</taxon>
        <taxon>Pseudomonadati</taxon>
        <taxon>Pseudomonadota</taxon>
        <taxon>Alphaproteobacteria</taxon>
        <taxon>Rhodobacterales</taxon>
        <taxon>Roseobacteraceae</taxon>
        <taxon>Sinisalibacter</taxon>
    </lineage>
</organism>
<keyword evidence="1" id="KW-0472">Membrane</keyword>
<accession>A0ABQ1Q9F6</accession>
<comment type="caution">
    <text evidence="2">The sequence shown here is derived from an EMBL/GenBank/DDBJ whole genome shotgun (WGS) entry which is preliminary data.</text>
</comment>
<proteinExistence type="predicted"/>
<sequence length="97" mass="10824">MQHSGEPDEPLVEEVRAVRAEVRRLNEKRFFRIESSLWRVAVWSLVRGLAFGLGSVLGATILLSVLITVLTSIDFIPVLGDLAQRLIEEIQTTAPPE</sequence>
<dbReference type="Proteomes" id="UP000617355">
    <property type="component" value="Unassembled WGS sequence"/>
</dbReference>
<evidence type="ECO:0000313" key="2">
    <source>
        <dbReference type="EMBL" id="GGD20059.1"/>
    </source>
</evidence>
<evidence type="ECO:0000313" key="3">
    <source>
        <dbReference type="Proteomes" id="UP000617355"/>
    </source>
</evidence>
<dbReference type="InterPro" id="IPR043723">
    <property type="entry name" value="DUF5665"/>
</dbReference>
<reference evidence="3" key="1">
    <citation type="journal article" date="2019" name="Int. J. Syst. Evol. Microbiol.">
        <title>The Global Catalogue of Microorganisms (GCM) 10K type strain sequencing project: providing services to taxonomists for standard genome sequencing and annotation.</title>
        <authorList>
            <consortium name="The Broad Institute Genomics Platform"/>
            <consortium name="The Broad Institute Genome Sequencing Center for Infectious Disease"/>
            <person name="Wu L."/>
            <person name="Ma J."/>
        </authorList>
    </citation>
    <scope>NUCLEOTIDE SEQUENCE [LARGE SCALE GENOMIC DNA]</scope>
    <source>
        <strain evidence="3">CGMCC 1.12922</strain>
    </source>
</reference>
<keyword evidence="1" id="KW-1133">Transmembrane helix</keyword>
<dbReference type="Pfam" id="PF18910">
    <property type="entry name" value="DUF5665"/>
    <property type="match status" value="1"/>
</dbReference>
<gene>
    <name evidence="2" type="ORF">GCM10011358_00810</name>
</gene>
<keyword evidence="3" id="KW-1185">Reference proteome</keyword>
<keyword evidence="1" id="KW-0812">Transmembrane</keyword>
<protein>
    <submittedName>
        <fullName evidence="2">Uncharacterized protein</fullName>
    </submittedName>
</protein>
<feature type="transmembrane region" description="Helical" evidence="1">
    <location>
        <begin position="49"/>
        <end position="76"/>
    </location>
</feature>
<name>A0ABQ1Q9F6_9RHOB</name>